<organism evidence="16 17">
    <name type="scientific">Drosophila rubida</name>
    <dbReference type="NCBI Taxonomy" id="30044"/>
    <lineage>
        <taxon>Eukaryota</taxon>
        <taxon>Metazoa</taxon>
        <taxon>Ecdysozoa</taxon>
        <taxon>Arthropoda</taxon>
        <taxon>Hexapoda</taxon>
        <taxon>Insecta</taxon>
        <taxon>Pterygota</taxon>
        <taxon>Neoptera</taxon>
        <taxon>Endopterygota</taxon>
        <taxon>Diptera</taxon>
        <taxon>Brachycera</taxon>
        <taxon>Muscomorpha</taxon>
        <taxon>Ephydroidea</taxon>
        <taxon>Drosophilidae</taxon>
        <taxon>Drosophila</taxon>
    </lineage>
</organism>
<dbReference type="Proteomes" id="UP001200034">
    <property type="component" value="Unassembled WGS sequence"/>
</dbReference>
<reference evidence="16" key="1">
    <citation type="journal article" date="2021" name="Mol. Ecol. Resour.">
        <title>Phylogenomic analyses of the genus Drosophila reveals genomic signals of climate adaptation.</title>
        <authorList>
            <person name="Li F."/>
            <person name="Rane R.V."/>
            <person name="Luria V."/>
            <person name="Xiong Z."/>
            <person name="Chen J."/>
            <person name="Li Z."/>
            <person name="Catullo R.A."/>
            <person name="Griffin P.C."/>
            <person name="Schiffer M."/>
            <person name="Pearce S."/>
            <person name="Lee S.F."/>
            <person name="McElroy K."/>
            <person name="Stocker A."/>
            <person name="Shirriffs J."/>
            <person name="Cockerell F."/>
            <person name="Coppin C."/>
            <person name="Sgro C.M."/>
            <person name="Karger A."/>
            <person name="Cain J.W."/>
            <person name="Weber J.A."/>
            <person name="Santpere G."/>
            <person name="Kirschner M.W."/>
            <person name="Hoffmann A.A."/>
            <person name="Oakeshott J.G."/>
            <person name="Zhang G."/>
        </authorList>
    </citation>
    <scope>NUCLEOTIDE SEQUENCE</scope>
    <source>
        <strain evidence="16">BGI-SZ-2011g</strain>
    </source>
</reference>
<dbReference type="PROSITE" id="PS00086">
    <property type="entry name" value="CYTOCHROME_P450"/>
    <property type="match status" value="1"/>
</dbReference>
<comment type="function">
    <text evidence="2">May be involved in the metabolism of insect hormones and in the breakdown of synthetic insecticides.</text>
</comment>
<dbReference type="InterPro" id="IPR001128">
    <property type="entry name" value="Cyt_P450"/>
</dbReference>
<evidence type="ECO:0000256" key="3">
    <source>
        <dbReference type="ARBA" id="ARBA00004174"/>
    </source>
</evidence>
<dbReference type="GO" id="GO:0005506">
    <property type="term" value="F:iron ion binding"/>
    <property type="evidence" value="ECO:0007669"/>
    <property type="project" value="InterPro"/>
</dbReference>
<proteinExistence type="inferred from homology"/>
<comment type="subcellular location">
    <subcellularLocation>
        <location evidence="4">Endoplasmic reticulum membrane</location>
        <topology evidence="4">Peripheral membrane protein</topology>
    </subcellularLocation>
    <subcellularLocation>
        <location evidence="3">Microsome membrane</location>
        <topology evidence="3">Peripheral membrane protein</topology>
    </subcellularLocation>
</comment>
<dbReference type="SUPFAM" id="SSF48264">
    <property type="entry name" value="Cytochrome P450"/>
    <property type="match status" value="1"/>
</dbReference>
<dbReference type="InterPro" id="IPR002403">
    <property type="entry name" value="Cyt_P450_E_grp-IV"/>
</dbReference>
<accession>A0AAD4K9M8</accession>
<evidence type="ECO:0000313" key="17">
    <source>
        <dbReference type="Proteomes" id="UP001200034"/>
    </source>
</evidence>
<dbReference type="PRINTS" id="PR00465">
    <property type="entry name" value="EP450IV"/>
</dbReference>
<keyword evidence="7 14" id="KW-0479">Metal-binding</keyword>
<dbReference type="GO" id="GO:0005789">
    <property type="term" value="C:endoplasmic reticulum membrane"/>
    <property type="evidence" value="ECO:0007669"/>
    <property type="project" value="UniProtKB-SubCell"/>
</dbReference>
<evidence type="ECO:0000256" key="1">
    <source>
        <dbReference type="ARBA" id="ARBA00001971"/>
    </source>
</evidence>
<dbReference type="GO" id="GO:0004497">
    <property type="term" value="F:monooxygenase activity"/>
    <property type="evidence" value="ECO:0007669"/>
    <property type="project" value="UniProtKB-KW"/>
</dbReference>
<keyword evidence="17" id="KW-1185">Reference proteome</keyword>
<evidence type="ECO:0000313" key="16">
    <source>
        <dbReference type="EMBL" id="KAH8386958.1"/>
    </source>
</evidence>
<keyword evidence="6 14" id="KW-0349">Heme</keyword>
<sequence>MHLYVALWVCGTLLTLLLGWQQRKCWRLIWQLNGWRGVAQQPLLWFLLCINLHPNSILAKVTRFRVLFKRPLAILIGTRALLYIDDPAGMECVLNAAECLDKTFMQDGFFARKGLLHARGKLSRAEELRVSPNQLNVVIEGQKWKLRRKQLNPAFNHNIVISFFDVFNSVGNQLIEQFASQSQLHGDAVKFKDADDMLSRAVLEVSCLTIMGTPTNFTQTDDAHIATSYKRLLEIIAIKTIKPWLQIDWLHRLLEPQLFAEAEECNQLLVDFVAQIVQRKHRNWQLRNGLDDAAEDGTWQRRIFIEQMFQLAANGELTLQDIEDEAQSMVLVSFETVSNTMMTALLCLATHKGDCQERLRAEIASVLHGNDASYVGLEQLQQLRYLDAFMNESLRLLATIPMNLRHVSRDFLLAGRNVIVPQNTMVVLDTFNMQRDAAFWGNRSTEFEPERFLQHQLDLEHEQEHCEQSPGEDTQRRHSYSFLPFSKGLRTCIGRRYSFFIMKVFLVKLLTHFEFHSDLKLEQLQFVEGISLKFRNADDILFQIRPLKHK</sequence>
<dbReference type="GO" id="GO:0016705">
    <property type="term" value="F:oxidoreductase activity, acting on paired donors, with incorporation or reduction of molecular oxygen"/>
    <property type="evidence" value="ECO:0007669"/>
    <property type="project" value="InterPro"/>
</dbReference>
<dbReference type="Gene3D" id="1.10.630.10">
    <property type="entry name" value="Cytochrome P450"/>
    <property type="match status" value="1"/>
</dbReference>
<evidence type="ECO:0000256" key="11">
    <source>
        <dbReference type="ARBA" id="ARBA00023004"/>
    </source>
</evidence>
<protein>
    <submittedName>
        <fullName evidence="16">Uncharacterized protein</fullName>
    </submittedName>
</protein>
<evidence type="ECO:0000256" key="15">
    <source>
        <dbReference type="RuleBase" id="RU000461"/>
    </source>
</evidence>
<keyword evidence="11 14" id="KW-0408">Iron</keyword>
<dbReference type="PANTHER" id="PTHR24291">
    <property type="entry name" value="CYTOCHROME P450 FAMILY 4"/>
    <property type="match status" value="1"/>
</dbReference>
<evidence type="ECO:0000256" key="6">
    <source>
        <dbReference type="ARBA" id="ARBA00022617"/>
    </source>
</evidence>
<dbReference type="EMBL" id="JAJJHW010000095">
    <property type="protein sequence ID" value="KAH8386958.1"/>
    <property type="molecule type" value="Genomic_DNA"/>
</dbReference>
<evidence type="ECO:0000256" key="10">
    <source>
        <dbReference type="ARBA" id="ARBA00023002"/>
    </source>
</evidence>
<dbReference type="InterPro" id="IPR036396">
    <property type="entry name" value="Cyt_P450_sf"/>
</dbReference>
<comment type="cofactor">
    <cofactor evidence="1 14">
        <name>heme</name>
        <dbReference type="ChEBI" id="CHEBI:30413"/>
    </cofactor>
</comment>
<gene>
    <name evidence="16" type="ORF">KR093_003764</name>
</gene>
<dbReference type="AlphaFoldDB" id="A0AAD4K9M8"/>
<keyword evidence="13" id="KW-0472">Membrane</keyword>
<dbReference type="InterPro" id="IPR050196">
    <property type="entry name" value="Cytochrome_P450_Monoox"/>
</dbReference>
<keyword evidence="8" id="KW-0256">Endoplasmic reticulum</keyword>
<evidence type="ECO:0000256" key="13">
    <source>
        <dbReference type="ARBA" id="ARBA00023136"/>
    </source>
</evidence>
<dbReference type="InterPro" id="IPR017972">
    <property type="entry name" value="Cyt_P450_CS"/>
</dbReference>
<evidence type="ECO:0000256" key="7">
    <source>
        <dbReference type="ARBA" id="ARBA00022723"/>
    </source>
</evidence>
<dbReference type="Pfam" id="PF00067">
    <property type="entry name" value="p450"/>
    <property type="match status" value="1"/>
</dbReference>
<feature type="binding site" description="axial binding residue" evidence="14">
    <location>
        <position position="492"/>
    </location>
    <ligand>
        <name>heme</name>
        <dbReference type="ChEBI" id="CHEBI:30413"/>
    </ligand>
    <ligandPart>
        <name>Fe</name>
        <dbReference type="ChEBI" id="CHEBI:18248"/>
    </ligandPart>
</feature>
<evidence type="ECO:0000256" key="5">
    <source>
        <dbReference type="ARBA" id="ARBA00010617"/>
    </source>
</evidence>
<evidence type="ECO:0000256" key="8">
    <source>
        <dbReference type="ARBA" id="ARBA00022824"/>
    </source>
</evidence>
<dbReference type="GO" id="GO:0020037">
    <property type="term" value="F:heme binding"/>
    <property type="evidence" value="ECO:0007669"/>
    <property type="project" value="InterPro"/>
</dbReference>
<keyword evidence="10 15" id="KW-0560">Oxidoreductase</keyword>
<evidence type="ECO:0000256" key="12">
    <source>
        <dbReference type="ARBA" id="ARBA00023033"/>
    </source>
</evidence>
<evidence type="ECO:0000256" key="2">
    <source>
        <dbReference type="ARBA" id="ARBA00003690"/>
    </source>
</evidence>
<name>A0AAD4K9M8_9MUSC</name>
<evidence type="ECO:0000256" key="4">
    <source>
        <dbReference type="ARBA" id="ARBA00004406"/>
    </source>
</evidence>
<keyword evidence="9" id="KW-0492">Microsome</keyword>
<comment type="caution">
    <text evidence="16">The sequence shown here is derived from an EMBL/GenBank/DDBJ whole genome shotgun (WGS) entry which is preliminary data.</text>
</comment>
<evidence type="ECO:0000256" key="9">
    <source>
        <dbReference type="ARBA" id="ARBA00022848"/>
    </source>
</evidence>
<evidence type="ECO:0000256" key="14">
    <source>
        <dbReference type="PIRSR" id="PIRSR602403-1"/>
    </source>
</evidence>
<dbReference type="PANTHER" id="PTHR24291:SF189">
    <property type="entry name" value="CYTOCHROME P450 4C3-RELATED"/>
    <property type="match status" value="1"/>
</dbReference>
<keyword evidence="12 15" id="KW-0503">Monooxygenase</keyword>
<comment type="similarity">
    <text evidence="5 15">Belongs to the cytochrome P450 family.</text>
</comment>